<dbReference type="Proteomes" id="UP000887159">
    <property type="component" value="Unassembled WGS sequence"/>
</dbReference>
<dbReference type="EMBL" id="BMAU01021369">
    <property type="protein sequence ID" value="GFY24675.1"/>
    <property type="molecule type" value="Genomic_DNA"/>
</dbReference>
<comment type="caution">
    <text evidence="1">The sequence shown here is derived from an EMBL/GenBank/DDBJ whole genome shotgun (WGS) entry which is preliminary data.</text>
</comment>
<evidence type="ECO:0000313" key="2">
    <source>
        <dbReference type="Proteomes" id="UP000887159"/>
    </source>
</evidence>
<proteinExistence type="predicted"/>
<sequence>MEEVQGTFFFTLYKRSDDSHLRDEQQLLYLTLVYQPQRSRCFFPGLDSMQLFVNQHHIWRRGTNVFHEVDDVTAEKF</sequence>
<keyword evidence="2" id="KW-1185">Reference proteome</keyword>
<evidence type="ECO:0000313" key="1">
    <source>
        <dbReference type="EMBL" id="GFY24675.1"/>
    </source>
</evidence>
<reference evidence="1" key="1">
    <citation type="submission" date="2020-08" db="EMBL/GenBank/DDBJ databases">
        <title>Multicomponent nature underlies the extraordinary mechanical properties of spider dragline silk.</title>
        <authorList>
            <person name="Kono N."/>
            <person name="Nakamura H."/>
            <person name="Mori M."/>
            <person name="Yoshida Y."/>
            <person name="Ohtoshi R."/>
            <person name="Malay A.D."/>
            <person name="Moran D.A.P."/>
            <person name="Tomita M."/>
            <person name="Numata K."/>
            <person name="Arakawa K."/>
        </authorList>
    </citation>
    <scope>NUCLEOTIDE SEQUENCE</scope>
</reference>
<protein>
    <submittedName>
        <fullName evidence="1">Uncharacterized protein</fullName>
    </submittedName>
</protein>
<organism evidence="1 2">
    <name type="scientific">Trichonephila clavipes</name>
    <name type="common">Golden silk orbweaver</name>
    <name type="synonym">Nephila clavipes</name>
    <dbReference type="NCBI Taxonomy" id="2585209"/>
    <lineage>
        <taxon>Eukaryota</taxon>
        <taxon>Metazoa</taxon>
        <taxon>Ecdysozoa</taxon>
        <taxon>Arthropoda</taxon>
        <taxon>Chelicerata</taxon>
        <taxon>Arachnida</taxon>
        <taxon>Araneae</taxon>
        <taxon>Araneomorphae</taxon>
        <taxon>Entelegynae</taxon>
        <taxon>Araneoidea</taxon>
        <taxon>Nephilidae</taxon>
        <taxon>Trichonephila</taxon>
    </lineage>
</organism>
<accession>A0A8X7BA07</accession>
<name>A0A8X7BA07_TRICX</name>
<gene>
    <name evidence="1" type="ORF">TNCV_1017211</name>
</gene>
<dbReference type="AlphaFoldDB" id="A0A8X7BA07"/>